<proteinExistence type="predicted"/>
<dbReference type="InterPro" id="IPR036890">
    <property type="entry name" value="HATPase_C_sf"/>
</dbReference>
<evidence type="ECO:0000313" key="10">
    <source>
        <dbReference type="EMBL" id="MBD2149650.1"/>
    </source>
</evidence>
<dbReference type="InterPro" id="IPR004358">
    <property type="entry name" value="Sig_transdc_His_kin-like_C"/>
</dbReference>
<dbReference type="Proteomes" id="UP000631421">
    <property type="component" value="Unassembled WGS sequence"/>
</dbReference>
<keyword evidence="8" id="KW-0902">Two-component regulatory system</keyword>
<dbReference type="PANTHER" id="PTHR43065">
    <property type="entry name" value="SENSOR HISTIDINE KINASE"/>
    <property type="match status" value="1"/>
</dbReference>
<dbReference type="GO" id="GO:0005524">
    <property type="term" value="F:ATP binding"/>
    <property type="evidence" value="ECO:0007669"/>
    <property type="project" value="UniProtKB-KW"/>
</dbReference>
<comment type="catalytic activity">
    <reaction evidence="1">
        <text>ATP + protein L-histidine = ADP + protein N-phospho-L-histidine.</text>
        <dbReference type="EC" id="2.7.13.3"/>
    </reaction>
</comment>
<dbReference type="InterPro" id="IPR036097">
    <property type="entry name" value="HisK_dim/P_sf"/>
</dbReference>
<keyword evidence="7" id="KW-0067">ATP-binding</keyword>
<keyword evidence="5" id="KW-0547">Nucleotide-binding</keyword>
<dbReference type="EMBL" id="JACJPY010000011">
    <property type="protein sequence ID" value="MBD2149650.1"/>
    <property type="molecule type" value="Genomic_DNA"/>
</dbReference>
<dbReference type="PROSITE" id="PS50109">
    <property type="entry name" value="HIS_KIN"/>
    <property type="match status" value="1"/>
</dbReference>
<evidence type="ECO:0000256" key="6">
    <source>
        <dbReference type="ARBA" id="ARBA00022777"/>
    </source>
</evidence>
<dbReference type="PRINTS" id="PR00344">
    <property type="entry name" value="BCTRLSENSOR"/>
</dbReference>
<keyword evidence="11" id="KW-1185">Reference proteome</keyword>
<dbReference type="GO" id="GO:0000155">
    <property type="term" value="F:phosphorelay sensor kinase activity"/>
    <property type="evidence" value="ECO:0007669"/>
    <property type="project" value="InterPro"/>
</dbReference>
<reference evidence="10" key="2">
    <citation type="submission" date="2020-08" db="EMBL/GenBank/DDBJ databases">
        <authorList>
            <person name="Chen M."/>
            <person name="Teng W."/>
            <person name="Zhao L."/>
            <person name="Hu C."/>
            <person name="Zhou Y."/>
            <person name="Han B."/>
            <person name="Song L."/>
            <person name="Shu W."/>
        </authorList>
    </citation>
    <scope>NUCLEOTIDE SEQUENCE</scope>
    <source>
        <strain evidence="10">FACHB-1277</strain>
    </source>
</reference>
<evidence type="ECO:0000256" key="5">
    <source>
        <dbReference type="ARBA" id="ARBA00022741"/>
    </source>
</evidence>
<dbReference type="SUPFAM" id="SSF55874">
    <property type="entry name" value="ATPase domain of HSP90 chaperone/DNA topoisomerase II/histidine kinase"/>
    <property type="match status" value="1"/>
</dbReference>
<sequence>MAKSILLAQLSEEESLIWHTTLSSHNLEVWAAPDSENLLKLLEQKQQSQQNLPSLIISDIGIRYGGGTSLLATELCKWCTENAPETKVLLINPRQSQIKEVEKRWATRRGAVDLLPKTSLDNLAIAFETVATTLGIEINPDSLASVINSFKQQQNQLDRGAIKGRNIRQTATQELARKMAMIPLMVMATEAEPATSDTVVDDNPMQHLALDSTISQLHLYHVQVELDKTGAFAKELFKADPLLPALLISDKGKYIGMISRRRFLECLSRPYALELFTKRPLRVMYEQFNGEPLKLIGNMSIVMASQLALGRGSDDIYEPLVVQLEDEQYRILDVHDLLQSQSYIHELATKLLREQTQSTMIQTEKMASLGQIVAEVSHDIRNPVSAIYGNTECLLTYIEGVMKILRAYEKEYGTVSPLVVETLENVDWEFVRSDLPQVVRSIQSGAKYLRRLVDTLQSLSHMEEHTNPGLIDLLDCVDSSLTILSGRIRNVQIVKSYTKLPSVNGYSDRLIQVFMNLISNALDALMEMQSRPELIEQRSHLLVADDGTERAATQTLAHWQPIVMIHSAITELDNRNWLSIKISDNGMGIPKEIQSRIFDNFFTTKGQGKGTGLGLAICHQIITQQHNGKIILRSPYLNNNGDVTIGTEFEVLLPST</sequence>
<dbReference type="SMART" id="SM00387">
    <property type="entry name" value="HATPase_c"/>
    <property type="match status" value="1"/>
</dbReference>
<evidence type="ECO:0000256" key="3">
    <source>
        <dbReference type="ARBA" id="ARBA00022553"/>
    </source>
</evidence>
<dbReference type="InterPro" id="IPR003594">
    <property type="entry name" value="HATPase_dom"/>
</dbReference>
<evidence type="ECO:0000256" key="7">
    <source>
        <dbReference type="ARBA" id="ARBA00022840"/>
    </source>
</evidence>
<evidence type="ECO:0000256" key="4">
    <source>
        <dbReference type="ARBA" id="ARBA00022679"/>
    </source>
</evidence>
<accession>A0A926UT95</accession>
<keyword evidence="4" id="KW-0808">Transferase</keyword>
<dbReference type="InterPro" id="IPR005467">
    <property type="entry name" value="His_kinase_dom"/>
</dbReference>
<evidence type="ECO:0000259" key="9">
    <source>
        <dbReference type="PROSITE" id="PS50109"/>
    </source>
</evidence>
<dbReference type="Gene3D" id="3.30.565.10">
    <property type="entry name" value="Histidine kinase-like ATPase, C-terminal domain"/>
    <property type="match status" value="1"/>
</dbReference>
<name>A0A926UT95_9CYAN</name>
<evidence type="ECO:0000256" key="1">
    <source>
        <dbReference type="ARBA" id="ARBA00000085"/>
    </source>
</evidence>
<dbReference type="Pfam" id="PF02518">
    <property type="entry name" value="HATPase_c"/>
    <property type="match status" value="1"/>
</dbReference>
<dbReference type="SMART" id="SM00388">
    <property type="entry name" value="HisKA"/>
    <property type="match status" value="1"/>
</dbReference>
<evidence type="ECO:0000313" key="11">
    <source>
        <dbReference type="Proteomes" id="UP000631421"/>
    </source>
</evidence>
<reference evidence="10" key="1">
    <citation type="journal article" date="2015" name="ISME J.">
        <title>Draft Genome Sequence of Streptomyces incarnatus NRRL8089, which Produces the Nucleoside Antibiotic Sinefungin.</title>
        <authorList>
            <person name="Oshima K."/>
            <person name="Hattori M."/>
            <person name="Shimizu H."/>
            <person name="Fukuda K."/>
            <person name="Nemoto M."/>
            <person name="Inagaki K."/>
            <person name="Tamura T."/>
        </authorList>
    </citation>
    <scope>NUCLEOTIDE SEQUENCE</scope>
    <source>
        <strain evidence="10">FACHB-1277</strain>
    </source>
</reference>
<dbReference type="PANTHER" id="PTHR43065:SF10">
    <property type="entry name" value="PEROXIDE STRESS-ACTIVATED HISTIDINE KINASE MAK3"/>
    <property type="match status" value="1"/>
</dbReference>
<comment type="caution">
    <text evidence="10">The sequence shown here is derived from an EMBL/GenBank/DDBJ whole genome shotgun (WGS) entry which is preliminary data.</text>
</comment>
<keyword evidence="6 10" id="KW-0418">Kinase</keyword>
<dbReference type="CDD" id="cd00082">
    <property type="entry name" value="HisKA"/>
    <property type="match status" value="1"/>
</dbReference>
<evidence type="ECO:0000256" key="2">
    <source>
        <dbReference type="ARBA" id="ARBA00012438"/>
    </source>
</evidence>
<dbReference type="RefSeq" id="WP_190350018.1">
    <property type="nucleotide sequence ID" value="NZ_JACJPY010000011.1"/>
</dbReference>
<organism evidence="10 11">
    <name type="scientific">Pseudanabaena cinerea FACHB-1277</name>
    <dbReference type="NCBI Taxonomy" id="2949581"/>
    <lineage>
        <taxon>Bacteria</taxon>
        <taxon>Bacillati</taxon>
        <taxon>Cyanobacteriota</taxon>
        <taxon>Cyanophyceae</taxon>
        <taxon>Pseudanabaenales</taxon>
        <taxon>Pseudanabaenaceae</taxon>
        <taxon>Pseudanabaena</taxon>
        <taxon>Pseudanabaena cinerea</taxon>
    </lineage>
</organism>
<feature type="domain" description="Histidine kinase" evidence="9">
    <location>
        <begin position="375"/>
        <end position="656"/>
    </location>
</feature>
<dbReference type="InterPro" id="IPR003661">
    <property type="entry name" value="HisK_dim/P_dom"/>
</dbReference>
<dbReference type="AlphaFoldDB" id="A0A926UT95"/>
<dbReference type="SUPFAM" id="SSF47384">
    <property type="entry name" value="Homodimeric domain of signal transducing histidine kinase"/>
    <property type="match status" value="1"/>
</dbReference>
<dbReference type="EC" id="2.7.13.3" evidence="2"/>
<evidence type="ECO:0000256" key="8">
    <source>
        <dbReference type="ARBA" id="ARBA00023012"/>
    </source>
</evidence>
<dbReference type="Gene3D" id="1.10.287.130">
    <property type="match status" value="1"/>
</dbReference>
<keyword evidence="3" id="KW-0597">Phosphoprotein</keyword>
<gene>
    <name evidence="10" type="ORF">H6F44_05850</name>
</gene>
<protein>
    <recommendedName>
        <fullName evidence="2">histidine kinase</fullName>
        <ecNumber evidence="2">2.7.13.3</ecNumber>
    </recommendedName>
</protein>